<gene>
    <name evidence="1" type="ORF">E7Z75_07975</name>
</gene>
<dbReference type="AlphaFoldDB" id="A0A8T3VZD8"/>
<proteinExistence type="predicted"/>
<dbReference type="EMBL" id="SUTG01000045">
    <property type="protein sequence ID" value="MBE6513059.1"/>
    <property type="molecule type" value="Genomic_DNA"/>
</dbReference>
<reference evidence="1" key="1">
    <citation type="submission" date="2019-04" db="EMBL/GenBank/DDBJ databases">
        <title>Evolution of Biomass-Degrading Anaerobic Consortia Revealed by Metagenomics.</title>
        <authorList>
            <person name="Peng X."/>
        </authorList>
    </citation>
    <scope>NUCLEOTIDE SEQUENCE</scope>
    <source>
        <strain evidence="1">SIG14</strain>
    </source>
</reference>
<comment type="caution">
    <text evidence="1">The sequence shown here is derived from an EMBL/GenBank/DDBJ whole genome shotgun (WGS) entry which is preliminary data.</text>
</comment>
<protein>
    <submittedName>
        <fullName evidence="1">DUF1959 domain-containing protein</fullName>
    </submittedName>
</protein>
<dbReference type="Proteomes" id="UP000732619">
    <property type="component" value="Unassembled WGS sequence"/>
</dbReference>
<evidence type="ECO:0000313" key="1">
    <source>
        <dbReference type="EMBL" id="MBE6513059.1"/>
    </source>
</evidence>
<evidence type="ECO:0000313" key="2">
    <source>
        <dbReference type="Proteomes" id="UP000732619"/>
    </source>
</evidence>
<sequence length="127" mass="15202">MNSEEKYEMMKLRVLHSFKWEKDITIPLSEEFGISKEEFEDILMNRFDMSDLENMHATFEIANREKIKRQLHLDLRLYWLSDVAKLISEEDADRICHQLTKDVVKHGKSYEDAIEEGRAQIVELLRE</sequence>
<dbReference type="InterPro" id="IPR012056">
    <property type="entry name" value="NiFe_EhaM"/>
</dbReference>
<accession>A0A8T3VZD8</accession>
<dbReference type="Gene3D" id="1.10.3070.10">
    <property type="entry name" value="EhaM-like"/>
    <property type="match status" value="1"/>
</dbReference>
<organism evidence="1 2">
    <name type="scientific">Methanobrevibacter olleyae</name>
    <dbReference type="NCBI Taxonomy" id="294671"/>
    <lineage>
        <taxon>Archaea</taxon>
        <taxon>Methanobacteriati</taxon>
        <taxon>Methanobacteriota</taxon>
        <taxon>Methanomada group</taxon>
        <taxon>Methanobacteria</taxon>
        <taxon>Methanobacteriales</taxon>
        <taxon>Methanobacteriaceae</taxon>
        <taxon>Methanobrevibacter</taxon>
    </lineage>
</organism>
<dbReference type="InterPro" id="IPR036606">
    <property type="entry name" value="EhaM-like_sf"/>
</dbReference>
<dbReference type="Pfam" id="PF09218">
    <property type="entry name" value="EhaM"/>
    <property type="match status" value="1"/>
</dbReference>
<dbReference type="SUPFAM" id="SSF101332">
    <property type="entry name" value="Hypothetical protein MTH393"/>
    <property type="match status" value="1"/>
</dbReference>
<name>A0A8T3VZD8_METOL</name>